<evidence type="ECO:0000313" key="3">
    <source>
        <dbReference type="Proteomes" id="UP000242875"/>
    </source>
</evidence>
<dbReference type="SUPFAM" id="SSF55120">
    <property type="entry name" value="Pseudouridine synthase"/>
    <property type="match status" value="1"/>
</dbReference>
<dbReference type="EMBL" id="MVBO01000148">
    <property type="protein sequence ID" value="OZJ02496.1"/>
    <property type="molecule type" value="Genomic_DNA"/>
</dbReference>
<feature type="domain" description="Pseudouridine synthase RsuA/RluA-like" evidence="1">
    <location>
        <begin position="108"/>
        <end position="270"/>
    </location>
</feature>
<name>A0A261XVU9_9FUNG</name>
<dbReference type="InterPro" id="IPR006145">
    <property type="entry name" value="PsdUridine_synth_RsuA/RluA"/>
</dbReference>
<proteinExistence type="predicted"/>
<gene>
    <name evidence="2" type="ORF">BZG36_04359</name>
</gene>
<evidence type="ECO:0000259" key="1">
    <source>
        <dbReference type="Pfam" id="PF00849"/>
    </source>
</evidence>
<dbReference type="Pfam" id="PF00849">
    <property type="entry name" value="PseudoU_synth_2"/>
    <property type="match status" value="1"/>
</dbReference>
<dbReference type="GO" id="GO:0009982">
    <property type="term" value="F:pseudouridine synthase activity"/>
    <property type="evidence" value="ECO:0007669"/>
    <property type="project" value="InterPro"/>
</dbReference>
<dbReference type="GO" id="GO:0003723">
    <property type="term" value="F:RNA binding"/>
    <property type="evidence" value="ECO:0007669"/>
    <property type="project" value="InterPro"/>
</dbReference>
<dbReference type="GO" id="GO:0001522">
    <property type="term" value="P:pseudouridine synthesis"/>
    <property type="evidence" value="ECO:0007669"/>
    <property type="project" value="InterPro"/>
</dbReference>
<dbReference type="InterPro" id="IPR050188">
    <property type="entry name" value="RluA_PseudoU_synthase"/>
</dbReference>
<reference evidence="2 3" key="1">
    <citation type="journal article" date="2017" name="Mycologia">
        <title>Bifiguratus adelaidae, gen. et sp. nov., a new member of Mucoromycotina in endophytic and soil-dwelling habitats.</title>
        <authorList>
            <person name="Torres-Cruz T.J."/>
            <person name="Billingsley Tobias T.L."/>
            <person name="Almatruk M."/>
            <person name="Hesse C."/>
            <person name="Kuske C.R."/>
            <person name="Desiro A."/>
            <person name="Benucci G.M."/>
            <person name="Bonito G."/>
            <person name="Stajich J.E."/>
            <person name="Dunlap C."/>
            <person name="Arnold A.E."/>
            <person name="Porras-Alfaro A."/>
        </authorList>
    </citation>
    <scope>NUCLEOTIDE SEQUENCE [LARGE SCALE GENOMIC DNA]</scope>
    <source>
        <strain evidence="2 3">AZ0501</strain>
    </source>
</reference>
<dbReference type="InterPro" id="IPR020103">
    <property type="entry name" value="PsdUridine_synth_cat_dom_sf"/>
</dbReference>
<dbReference type="Proteomes" id="UP000242875">
    <property type="component" value="Unassembled WGS sequence"/>
</dbReference>
<comment type="caution">
    <text evidence="2">The sequence shown here is derived from an EMBL/GenBank/DDBJ whole genome shotgun (WGS) entry which is preliminary data.</text>
</comment>
<keyword evidence="3" id="KW-1185">Reference proteome</keyword>
<dbReference type="PANTHER" id="PTHR21600">
    <property type="entry name" value="MITOCHONDRIAL RNA PSEUDOURIDINE SYNTHASE"/>
    <property type="match status" value="1"/>
</dbReference>
<accession>A0A261XVU9</accession>
<protein>
    <recommendedName>
        <fullName evidence="1">Pseudouridine synthase RsuA/RluA-like domain-containing protein</fullName>
    </recommendedName>
</protein>
<dbReference type="AlphaFoldDB" id="A0A261XVU9"/>
<evidence type="ECO:0000313" key="2">
    <source>
        <dbReference type="EMBL" id="OZJ02496.1"/>
    </source>
</evidence>
<feature type="non-terminal residue" evidence="2">
    <location>
        <position position="1"/>
    </location>
</feature>
<sequence>FKDELSRFITTRFDITEDIDGIALHRFLRAHFDLPIAAVHQWLKKGKVKLRGPNSAKSTRPRANTLLRVGDVVTVRHRETAVPIVVDSKPLNKSVNGGLDVLYEDEYILAINKPSGLSTQGGSKVSVAVLDFLSQYRNDRGESPRIVHRLDKPTSGVLCLGKTRNAAMRLSSAFQRAGPDSIGKEYLAIVVGPVEPSQVPQTIDASLVVRNGNMDIFNGSTHSDDDKELRAITRYNVVARLEADDGMLPLTLLQLWPLTGRKHQLRIHCACCLQAPILGDFKYGKHSDSINLKHLLEHYCDDTVGASTATHVVVQGDPPKARVARQTHNNTPFFLHMHRLTLAQLSTSTSDIITITAPLPAYFQQLLSKSTWAWFSDKLKACGTKHMG</sequence>
<organism evidence="2 3">
    <name type="scientific">Bifiguratus adelaidae</name>
    <dbReference type="NCBI Taxonomy" id="1938954"/>
    <lineage>
        <taxon>Eukaryota</taxon>
        <taxon>Fungi</taxon>
        <taxon>Fungi incertae sedis</taxon>
        <taxon>Mucoromycota</taxon>
        <taxon>Mucoromycotina</taxon>
        <taxon>Endogonomycetes</taxon>
        <taxon>Endogonales</taxon>
        <taxon>Endogonales incertae sedis</taxon>
        <taxon>Bifiguratus</taxon>
    </lineage>
</organism>
<dbReference type="Gene3D" id="3.30.2350.10">
    <property type="entry name" value="Pseudouridine synthase"/>
    <property type="match status" value="1"/>
</dbReference>
<dbReference type="OrthoDB" id="428658at2759"/>
<dbReference type="CDD" id="cd02869">
    <property type="entry name" value="PseudoU_synth_RluA_like"/>
    <property type="match status" value="1"/>
</dbReference>